<feature type="domain" description="Glycosyltransferase subfamily 4-like N-terminal" evidence="4">
    <location>
        <begin position="206"/>
        <end position="386"/>
    </location>
</feature>
<evidence type="ECO:0000256" key="3">
    <source>
        <dbReference type="ARBA" id="ARBA00022679"/>
    </source>
</evidence>
<evidence type="ECO:0000313" key="5">
    <source>
        <dbReference type="EMBL" id="MBP2380218.1"/>
    </source>
</evidence>
<dbReference type="Gene3D" id="3.40.50.2000">
    <property type="entry name" value="Glycogen Phosphorylase B"/>
    <property type="match status" value="2"/>
</dbReference>
<dbReference type="EMBL" id="JAGIOD010000001">
    <property type="protein sequence ID" value="MBP2380218.1"/>
    <property type="molecule type" value="Genomic_DNA"/>
</dbReference>
<evidence type="ECO:0000256" key="2">
    <source>
        <dbReference type="ARBA" id="ARBA00022676"/>
    </source>
</evidence>
<evidence type="ECO:0000259" key="4">
    <source>
        <dbReference type="Pfam" id="PF13579"/>
    </source>
</evidence>
<dbReference type="InterPro" id="IPR028098">
    <property type="entry name" value="Glyco_trans_4-like_N"/>
</dbReference>
<organism evidence="5 6">
    <name type="scientific">Brachybacterium sacelli</name>
    <dbReference type="NCBI Taxonomy" id="173364"/>
    <lineage>
        <taxon>Bacteria</taxon>
        <taxon>Bacillati</taxon>
        <taxon>Actinomycetota</taxon>
        <taxon>Actinomycetes</taxon>
        <taxon>Micrococcales</taxon>
        <taxon>Dermabacteraceae</taxon>
        <taxon>Brachybacterium</taxon>
    </lineage>
</organism>
<protein>
    <recommendedName>
        <fullName evidence="1">D-inositol 3-phosphate glycosyltransferase</fullName>
    </recommendedName>
</protein>
<name>A0ABS4WVI6_9MICO</name>
<reference evidence="5 6" key="1">
    <citation type="submission" date="2021-03" db="EMBL/GenBank/DDBJ databases">
        <title>Sequencing the genomes of 1000 actinobacteria strains.</title>
        <authorList>
            <person name="Klenk H.-P."/>
        </authorList>
    </citation>
    <scope>NUCLEOTIDE SEQUENCE [LARGE SCALE GENOMIC DNA]</scope>
    <source>
        <strain evidence="5 6">DSM 14566</strain>
    </source>
</reference>
<dbReference type="InterPro" id="IPR050194">
    <property type="entry name" value="Glycosyltransferase_grp1"/>
</dbReference>
<dbReference type="Proteomes" id="UP001519290">
    <property type="component" value="Unassembled WGS sequence"/>
</dbReference>
<proteinExistence type="predicted"/>
<sequence>MTTDSRRRPATPVPSSRHRHLLRNARLLLQAGAQHLADDPALFAIQVGRRMPFPLRVRIGMVLERATSALAGVGSLGSVMAGHQESAEDALVRSGAGHRLSRLSGEVAVLLDRPDLLTAASPASTRARAAWARGDLHAAVDLLQDSGAGESRSARRLRSELQLLEPGFTMLADGAPAATPAGDRPPGGPLRVLHLLTNSLPHTQSGYSLRSHRILTSLREDGIESVALTRTGYPVMIGVLTARDEDVVDGIRYVRALPGALPQTQEMRLQHEIEEALRLVDEFRPDVIHATTNYLNALVAQAVSTATGLPWVLEVRGLMEQTWVAAHSTAEGRRSAAESEKAALIAAREAELARSADAVITLSRTMADELVSRGVDAGTISLIPNGVDDSLFAGHVDSGAARASVGLGPGCGIPEDAFLVGAASALVDYEGFDVLLRAVALLLADETLPPESRERIHVVLAGDGTARPGLVALADELGIADRVHLPGRVPRNEVRRWVEALDVVTVPRRDLAVSRLVTPQKPIEALALGRPLIVSDLPALREVLTTEDGSPCAQFVRPGSAEDMARAIAHALLDGGDLGVHAATGRTMARKRSWSEQVRRYRVVYEQILRNRGGGDADGR</sequence>
<dbReference type="Pfam" id="PF13692">
    <property type="entry name" value="Glyco_trans_1_4"/>
    <property type="match status" value="1"/>
</dbReference>
<dbReference type="PANTHER" id="PTHR45947">
    <property type="entry name" value="SULFOQUINOVOSYL TRANSFERASE SQD2"/>
    <property type="match status" value="1"/>
</dbReference>
<accession>A0ABS4WVI6</accession>
<keyword evidence="2" id="KW-0328">Glycosyltransferase</keyword>
<dbReference type="SUPFAM" id="SSF53756">
    <property type="entry name" value="UDP-Glycosyltransferase/glycogen phosphorylase"/>
    <property type="match status" value="1"/>
</dbReference>
<dbReference type="RefSeq" id="WP_209897930.1">
    <property type="nucleotide sequence ID" value="NZ_BAAAJW010000006.1"/>
</dbReference>
<evidence type="ECO:0000313" key="6">
    <source>
        <dbReference type="Proteomes" id="UP001519290"/>
    </source>
</evidence>
<dbReference type="PANTHER" id="PTHR45947:SF3">
    <property type="entry name" value="SULFOQUINOVOSYL TRANSFERASE SQD2"/>
    <property type="match status" value="1"/>
</dbReference>
<keyword evidence="3" id="KW-0808">Transferase</keyword>
<keyword evidence="6" id="KW-1185">Reference proteome</keyword>
<comment type="caution">
    <text evidence="5">The sequence shown here is derived from an EMBL/GenBank/DDBJ whole genome shotgun (WGS) entry which is preliminary data.</text>
</comment>
<dbReference type="Pfam" id="PF13579">
    <property type="entry name" value="Glyco_trans_4_4"/>
    <property type="match status" value="1"/>
</dbReference>
<evidence type="ECO:0000256" key="1">
    <source>
        <dbReference type="ARBA" id="ARBA00021292"/>
    </source>
</evidence>
<gene>
    <name evidence="5" type="ORF">JOF43_000175</name>
</gene>